<name>A0ACB9H7F7_CICIN</name>
<sequence length="134" mass="14881">MVEKMEVVMEIDELNEILHVSKLVTVGEDPTISEKVETQALELRIKLQLGSDEDIEPNVEEARSQRHSSTCMDRSHPTVIVDQLHWVPAIMIKILSVSGLALLCPFLATDQGGIGPSGAMTYMRTSSDLLYFLV</sequence>
<organism evidence="1 2">
    <name type="scientific">Cichorium intybus</name>
    <name type="common">Chicory</name>
    <dbReference type="NCBI Taxonomy" id="13427"/>
    <lineage>
        <taxon>Eukaryota</taxon>
        <taxon>Viridiplantae</taxon>
        <taxon>Streptophyta</taxon>
        <taxon>Embryophyta</taxon>
        <taxon>Tracheophyta</taxon>
        <taxon>Spermatophyta</taxon>
        <taxon>Magnoliopsida</taxon>
        <taxon>eudicotyledons</taxon>
        <taxon>Gunneridae</taxon>
        <taxon>Pentapetalae</taxon>
        <taxon>asterids</taxon>
        <taxon>campanulids</taxon>
        <taxon>Asterales</taxon>
        <taxon>Asteraceae</taxon>
        <taxon>Cichorioideae</taxon>
        <taxon>Cichorieae</taxon>
        <taxon>Cichoriinae</taxon>
        <taxon>Cichorium</taxon>
    </lineage>
</organism>
<dbReference type="EMBL" id="CM042009">
    <property type="protein sequence ID" value="KAI3791368.1"/>
    <property type="molecule type" value="Genomic_DNA"/>
</dbReference>
<dbReference type="Proteomes" id="UP001055811">
    <property type="component" value="Linkage Group LG01"/>
</dbReference>
<accession>A0ACB9H7F7</accession>
<proteinExistence type="predicted"/>
<gene>
    <name evidence="1" type="ORF">L2E82_05136</name>
</gene>
<protein>
    <submittedName>
        <fullName evidence="1">Uncharacterized protein</fullName>
    </submittedName>
</protein>
<evidence type="ECO:0000313" key="2">
    <source>
        <dbReference type="Proteomes" id="UP001055811"/>
    </source>
</evidence>
<reference evidence="1 2" key="2">
    <citation type="journal article" date="2022" name="Mol. Ecol. Resour.">
        <title>The genomes of chicory, endive, great burdock and yacon provide insights into Asteraceae paleo-polyploidization history and plant inulin production.</title>
        <authorList>
            <person name="Fan W."/>
            <person name="Wang S."/>
            <person name="Wang H."/>
            <person name="Wang A."/>
            <person name="Jiang F."/>
            <person name="Liu H."/>
            <person name="Zhao H."/>
            <person name="Xu D."/>
            <person name="Zhang Y."/>
        </authorList>
    </citation>
    <scope>NUCLEOTIDE SEQUENCE [LARGE SCALE GENOMIC DNA]</scope>
    <source>
        <strain evidence="2">cv. Punajuju</strain>
        <tissue evidence="1">Leaves</tissue>
    </source>
</reference>
<evidence type="ECO:0000313" key="1">
    <source>
        <dbReference type="EMBL" id="KAI3791368.1"/>
    </source>
</evidence>
<keyword evidence="2" id="KW-1185">Reference proteome</keyword>
<reference evidence="2" key="1">
    <citation type="journal article" date="2022" name="Mol. Ecol. Resour.">
        <title>The genomes of chicory, endive, great burdock and yacon provide insights into Asteraceae palaeo-polyploidization history and plant inulin production.</title>
        <authorList>
            <person name="Fan W."/>
            <person name="Wang S."/>
            <person name="Wang H."/>
            <person name="Wang A."/>
            <person name="Jiang F."/>
            <person name="Liu H."/>
            <person name="Zhao H."/>
            <person name="Xu D."/>
            <person name="Zhang Y."/>
        </authorList>
    </citation>
    <scope>NUCLEOTIDE SEQUENCE [LARGE SCALE GENOMIC DNA]</scope>
    <source>
        <strain evidence="2">cv. Punajuju</strain>
    </source>
</reference>
<comment type="caution">
    <text evidence="1">The sequence shown here is derived from an EMBL/GenBank/DDBJ whole genome shotgun (WGS) entry which is preliminary data.</text>
</comment>